<dbReference type="Gene3D" id="3.40.50.300">
    <property type="entry name" value="P-loop containing nucleotide triphosphate hydrolases"/>
    <property type="match status" value="2"/>
</dbReference>
<dbReference type="InterPro" id="IPR044974">
    <property type="entry name" value="Disease_R_plants"/>
</dbReference>
<feature type="region of interest" description="Disordered" evidence="5">
    <location>
        <begin position="1225"/>
        <end position="1254"/>
    </location>
</feature>
<dbReference type="InterPro" id="IPR042197">
    <property type="entry name" value="Apaf_helical"/>
</dbReference>
<dbReference type="Gene3D" id="3.40.50.10140">
    <property type="entry name" value="Toll/interleukin-1 receptor homology (TIR) domain"/>
    <property type="match status" value="1"/>
</dbReference>
<dbReference type="InterPro" id="IPR000157">
    <property type="entry name" value="TIR_dom"/>
</dbReference>
<dbReference type="PANTHER" id="PTHR11017:SF559">
    <property type="entry name" value="DISEASE RESISTANCE PROTEIN CHL1"/>
    <property type="match status" value="1"/>
</dbReference>
<feature type="compositionally biased region" description="Low complexity" evidence="5">
    <location>
        <begin position="7"/>
        <end position="24"/>
    </location>
</feature>
<evidence type="ECO:0000313" key="8">
    <source>
        <dbReference type="Proteomes" id="UP000323506"/>
    </source>
</evidence>
<accession>A0A5D2DME8</accession>
<evidence type="ECO:0000259" key="6">
    <source>
        <dbReference type="PROSITE" id="PS50104"/>
    </source>
</evidence>
<evidence type="ECO:0000256" key="2">
    <source>
        <dbReference type="ARBA" id="ARBA00022737"/>
    </source>
</evidence>
<dbReference type="PROSITE" id="PS50104">
    <property type="entry name" value="TIR"/>
    <property type="match status" value="1"/>
</dbReference>
<name>A0A5D2DME8_GOSDA</name>
<organism evidence="7 8">
    <name type="scientific">Gossypium darwinii</name>
    <name type="common">Darwin's cotton</name>
    <name type="synonym">Gossypium barbadense var. darwinii</name>
    <dbReference type="NCBI Taxonomy" id="34276"/>
    <lineage>
        <taxon>Eukaryota</taxon>
        <taxon>Viridiplantae</taxon>
        <taxon>Streptophyta</taxon>
        <taxon>Embryophyta</taxon>
        <taxon>Tracheophyta</taxon>
        <taxon>Spermatophyta</taxon>
        <taxon>Magnoliopsida</taxon>
        <taxon>eudicotyledons</taxon>
        <taxon>Gunneridae</taxon>
        <taxon>Pentapetalae</taxon>
        <taxon>rosids</taxon>
        <taxon>malvids</taxon>
        <taxon>Malvales</taxon>
        <taxon>Malvaceae</taxon>
        <taxon>Malvoideae</taxon>
        <taxon>Gossypium</taxon>
    </lineage>
</organism>
<dbReference type="Pfam" id="PF23286">
    <property type="entry name" value="LRR_13"/>
    <property type="match status" value="1"/>
</dbReference>
<protein>
    <recommendedName>
        <fullName evidence="6">TIR domain-containing protein</fullName>
    </recommendedName>
</protein>
<keyword evidence="8" id="KW-1185">Reference proteome</keyword>
<dbReference type="SUPFAM" id="SSF52058">
    <property type="entry name" value="L domain-like"/>
    <property type="match status" value="1"/>
</dbReference>
<evidence type="ECO:0000256" key="1">
    <source>
        <dbReference type="ARBA" id="ARBA00022614"/>
    </source>
</evidence>
<dbReference type="Proteomes" id="UP000323506">
    <property type="component" value="Chromosome D01"/>
</dbReference>
<dbReference type="Pfam" id="PF00560">
    <property type="entry name" value="LRR_1"/>
    <property type="match status" value="1"/>
</dbReference>
<dbReference type="Gene3D" id="3.80.10.10">
    <property type="entry name" value="Ribonuclease Inhibitor"/>
    <property type="match status" value="2"/>
</dbReference>
<dbReference type="InterPro" id="IPR058546">
    <property type="entry name" value="RPS4B/Roq1-like_LRR"/>
</dbReference>
<dbReference type="GO" id="GO:0043531">
    <property type="term" value="F:ADP binding"/>
    <property type="evidence" value="ECO:0007669"/>
    <property type="project" value="InterPro"/>
</dbReference>
<dbReference type="InterPro" id="IPR035897">
    <property type="entry name" value="Toll_tir_struct_dom_sf"/>
</dbReference>
<dbReference type="InterPro" id="IPR058192">
    <property type="entry name" value="WHD_ROQ1-like"/>
</dbReference>
<keyword evidence="3" id="KW-0611">Plant defense</keyword>
<reference evidence="7 8" key="1">
    <citation type="submission" date="2019-06" db="EMBL/GenBank/DDBJ databases">
        <title>WGS assembly of Gossypium darwinii.</title>
        <authorList>
            <person name="Chen Z.J."/>
            <person name="Sreedasyam A."/>
            <person name="Ando A."/>
            <person name="Song Q."/>
            <person name="De L."/>
            <person name="Hulse-Kemp A."/>
            <person name="Ding M."/>
            <person name="Ye W."/>
            <person name="Kirkbride R."/>
            <person name="Jenkins J."/>
            <person name="Plott C."/>
            <person name="Lovell J."/>
            <person name="Lin Y.-M."/>
            <person name="Vaughn R."/>
            <person name="Liu B."/>
            <person name="Li W."/>
            <person name="Simpson S."/>
            <person name="Scheffler B."/>
            <person name="Saski C."/>
            <person name="Grover C."/>
            <person name="Hu G."/>
            <person name="Conover J."/>
            <person name="Carlson J."/>
            <person name="Shu S."/>
            <person name="Boston L."/>
            <person name="Williams M."/>
            <person name="Peterson D."/>
            <person name="Mcgee K."/>
            <person name="Jones D."/>
            <person name="Wendel J."/>
            <person name="Stelly D."/>
            <person name="Grimwood J."/>
            <person name="Schmutz J."/>
        </authorList>
    </citation>
    <scope>NUCLEOTIDE SEQUENCE [LARGE SCALE GENOMIC DNA]</scope>
    <source>
        <strain evidence="7">1808015.09</strain>
    </source>
</reference>
<dbReference type="InterPro" id="IPR036390">
    <property type="entry name" value="WH_DNA-bd_sf"/>
</dbReference>
<dbReference type="InterPro" id="IPR027417">
    <property type="entry name" value="P-loop_NTPase"/>
</dbReference>
<dbReference type="PRINTS" id="PR00364">
    <property type="entry name" value="DISEASERSIST"/>
</dbReference>
<dbReference type="FunFam" id="3.40.50.10140:FF:000007">
    <property type="entry name" value="Disease resistance protein (TIR-NBS-LRR class)"/>
    <property type="match status" value="1"/>
</dbReference>
<dbReference type="SMART" id="SM00255">
    <property type="entry name" value="TIR"/>
    <property type="match status" value="1"/>
</dbReference>
<sequence>MVRFDSETSSSSSSSPSLFSPSSASRGKYDVFLSFRGEDTRQNFTDHLYAAFKRRGIIAFRDDEKLETGEAIAPELFKAIHESWCSVIVLSEGYCFSSWCLEELSEIIQQKNAKGHNVFPIFYYVDPSDLRKQIGKKTQRWRSALTQVANIKGWHISNRHESELIGEIIKRVSTKLCQTFASAPTDMIGIESRLEELHCKIGIGEEDDSVQIIGICGMGGLGKTTLARFKHGLVYLQKQLLSQIFPEESFNFFNVHDGNDIISRMLSHKKIFVVIDDVDNIQHLKCLIGKRGWFGLGSRIIITTRDEHLLQIYGVDDVYNPTKLNAEEALRLFSLKAFKSETPAKQFFELSKRVVEYANGLPLALEVFGSFLSGRSDEAQWRSATERLKKESNKEILDRLQISFDGLEQSEKDIFIDIACFFKGEDKDMVAKILDGCGFFADIGIDVLIKKSLIIIDEDNKLSMHDLLQEMGKKIVYQESPNEPGERSRLWEENDTYNVLIENTATEAVQGIVLDYTGEQNKTWTLSADAFLKMKRLRLLRFFNAPNSRDINYLSNELRLLEWHGYPFKSFPLSFQPEKLVALLLPYSCIQKLWKPDMVGITLNLVKAPDFRMVPNLESLVLEGTGIADFHPSIRFLRRLKLLNLRNFKSLRSFPSEIGKQSLETLILSGCSNIKWIPEVVGEMECLKKLHLDGTGINELPSSIGHLRSLVLLNLKDCCKLENLPSSIGGCEFLTTLVLSGCSKLENLPENLQQIICFWFNLQTDMLLLLKMLVKLDLSGIAITTPPSFIFHMKNLKFLSFRGCKGPPSRVRAYWPFISSATKGPSWDCKSLRLPAILSGLSTLRELDLIDCNLDEGVIPNDICSLSSLEILQLSDNNFITLLATLGGLSKLTSLLSAGLELWIDGCASLEVVAPSTTAFPSGVNGYICALVANARTERYNIVIPGSEIPKWFSSQTDDSSKSIIKMQLPPNFLNDTQFLVIKKKDFYLRWWRRSARGGQGSVLKRKRGNFSVPAAVYGGAGAGDRWPVLWLSAGPLAGFWGEERGENEIFWKIFGIYRILKTALFWRSSESLKNDVVLTWIGPTRPEPPRVGVFLDKRGFAFSCIFFSDFNNKPRREEHISYTLVIHGRNFSGEFKTDSFHLDGQSTRVTKDHLWIQFLPRNGIDLSSLVELECKETEVSGSSTDMLKERFEIEVAFEIWGINSMVKKCGARIVYEEDLEEMDQTIHEHSGSTSNFDDMHSNSGSNGNNNGALVNRKRLNAKAGDQRNKTLFCRICQSYVVNHRLLS</sequence>
<dbReference type="EMBL" id="CM017701">
    <property type="protein sequence ID" value="TYG82239.1"/>
    <property type="molecule type" value="Genomic_DNA"/>
</dbReference>
<dbReference type="GO" id="GO:0007165">
    <property type="term" value="P:signal transduction"/>
    <property type="evidence" value="ECO:0007669"/>
    <property type="project" value="InterPro"/>
</dbReference>
<feature type="region of interest" description="Disordered" evidence="5">
    <location>
        <begin position="1"/>
        <end position="24"/>
    </location>
</feature>
<proteinExistence type="predicted"/>
<dbReference type="Pfam" id="PF01582">
    <property type="entry name" value="TIR"/>
    <property type="match status" value="1"/>
</dbReference>
<dbReference type="Gene3D" id="1.10.8.430">
    <property type="entry name" value="Helical domain of apoptotic protease-activating factors"/>
    <property type="match status" value="1"/>
</dbReference>
<dbReference type="InterPro" id="IPR001611">
    <property type="entry name" value="Leu-rich_rpt"/>
</dbReference>
<gene>
    <name evidence="7" type="ORF">ES288_D01G071500v1</name>
</gene>
<dbReference type="SUPFAM" id="SSF52200">
    <property type="entry name" value="Toll/Interleukin receptor TIR domain"/>
    <property type="match status" value="1"/>
</dbReference>
<evidence type="ECO:0000256" key="5">
    <source>
        <dbReference type="SAM" id="MobiDB-lite"/>
    </source>
</evidence>
<dbReference type="PANTHER" id="PTHR11017">
    <property type="entry name" value="LEUCINE-RICH REPEAT-CONTAINING PROTEIN"/>
    <property type="match status" value="1"/>
</dbReference>
<dbReference type="SUPFAM" id="SSF46785">
    <property type="entry name" value="Winged helix' DNA-binding domain"/>
    <property type="match status" value="1"/>
</dbReference>
<dbReference type="SUPFAM" id="SSF52540">
    <property type="entry name" value="P-loop containing nucleoside triphosphate hydrolases"/>
    <property type="match status" value="1"/>
</dbReference>
<feature type="compositionally biased region" description="Low complexity" evidence="5">
    <location>
        <begin position="1242"/>
        <end position="1252"/>
    </location>
</feature>
<evidence type="ECO:0000256" key="3">
    <source>
        <dbReference type="ARBA" id="ARBA00022821"/>
    </source>
</evidence>
<dbReference type="GO" id="GO:0006952">
    <property type="term" value="P:defense response"/>
    <property type="evidence" value="ECO:0007669"/>
    <property type="project" value="UniProtKB-KW"/>
</dbReference>
<evidence type="ECO:0000256" key="4">
    <source>
        <dbReference type="ARBA" id="ARBA00023027"/>
    </source>
</evidence>
<evidence type="ECO:0000313" key="7">
    <source>
        <dbReference type="EMBL" id="TYG82239.1"/>
    </source>
</evidence>
<keyword evidence="1" id="KW-0433">Leucine-rich repeat</keyword>
<dbReference type="InterPro" id="IPR032675">
    <property type="entry name" value="LRR_dom_sf"/>
</dbReference>
<keyword evidence="4" id="KW-0520">NAD</keyword>
<dbReference type="InterPro" id="IPR002182">
    <property type="entry name" value="NB-ARC"/>
</dbReference>
<dbReference type="Pfam" id="PF23282">
    <property type="entry name" value="WHD_ROQ1"/>
    <property type="match status" value="1"/>
</dbReference>
<dbReference type="Pfam" id="PF00931">
    <property type="entry name" value="NB-ARC"/>
    <property type="match status" value="1"/>
</dbReference>
<keyword evidence="2" id="KW-0677">Repeat</keyword>
<feature type="domain" description="TIR" evidence="6">
    <location>
        <begin position="27"/>
        <end position="176"/>
    </location>
</feature>